<dbReference type="Proteomes" id="UP001438707">
    <property type="component" value="Unassembled WGS sequence"/>
</dbReference>
<feature type="region of interest" description="Disordered" evidence="3">
    <location>
        <begin position="1470"/>
        <end position="1502"/>
    </location>
</feature>
<evidence type="ECO:0000259" key="4">
    <source>
        <dbReference type="PROSITE" id="PS50076"/>
    </source>
</evidence>
<dbReference type="InterPro" id="IPR023170">
    <property type="entry name" value="HhH_base_excis_C"/>
</dbReference>
<name>A0AAW1QJM2_9CHLO</name>
<dbReference type="InterPro" id="IPR003651">
    <property type="entry name" value="Endonuclease3_FeS-loop_motif"/>
</dbReference>
<dbReference type="GO" id="GO:0019104">
    <property type="term" value="F:DNA N-glycosylase activity"/>
    <property type="evidence" value="ECO:0007669"/>
    <property type="project" value="InterPro"/>
</dbReference>
<dbReference type="InterPro" id="IPR028925">
    <property type="entry name" value="RRM_DME"/>
</dbReference>
<keyword evidence="6" id="KW-1185">Reference proteome</keyword>
<dbReference type="GO" id="GO:0141166">
    <property type="term" value="P:chromosomal 5-methylcytosine DNA demethylation pathway"/>
    <property type="evidence" value="ECO:0007669"/>
    <property type="project" value="InterPro"/>
</dbReference>
<feature type="region of interest" description="Disordered" evidence="3">
    <location>
        <begin position="251"/>
        <end position="297"/>
    </location>
</feature>
<dbReference type="GO" id="GO:0006281">
    <property type="term" value="P:DNA repair"/>
    <property type="evidence" value="ECO:0007669"/>
    <property type="project" value="InterPro"/>
</dbReference>
<gene>
    <name evidence="5" type="ORF">WJX74_006085</name>
</gene>
<proteinExistence type="predicted"/>
<dbReference type="CDD" id="cd06257">
    <property type="entry name" value="DnaJ"/>
    <property type="match status" value="1"/>
</dbReference>
<feature type="region of interest" description="Disordered" evidence="3">
    <location>
        <begin position="1117"/>
        <end position="1178"/>
    </location>
</feature>
<feature type="compositionally biased region" description="Low complexity" evidence="3">
    <location>
        <begin position="1232"/>
        <end position="1242"/>
    </location>
</feature>
<comment type="caution">
    <text evidence="5">The sequence shown here is derived from an EMBL/GenBank/DDBJ whole genome shotgun (WGS) entry which is preliminary data.</text>
</comment>
<feature type="compositionally biased region" description="Polar residues" evidence="3">
    <location>
        <begin position="343"/>
        <end position="353"/>
    </location>
</feature>
<dbReference type="Gene3D" id="1.10.1670.10">
    <property type="entry name" value="Helix-hairpin-Helix base-excision DNA repair enzymes (C-terminal)"/>
    <property type="match status" value="1"/>
</dbReference>
<dbReference type="GO" id="GO:0051539">
    <property type="term" value="F:4 iron, 4 sulfur cluster binding"/>
    <property type="evidence" value="ECO:0007669"/>
    <property type="project" value="InterPro"/>
</dbReference>
<accession>A0AAW1QJM2</accession>
<dbReference type="InterPro" id="IPR036869">
    <property type="entry name" value="J_dom_sf"/>
</dbReference>
<evidence type="ECO:0000256" key="2">
    <source>
        <dbReference type="ARBA" id="ARBA00023004"/>
    </source>
</evidence>
<dbReference type="Gene3D" id="1.10.340.30">
    <property type="entry name" value="Hypothetical protein, domain 2"/>
    <property type="match status" value="1"/>
</dbReference>
<dbReference type="InterPro" id="IPR044811">
    <property type="entry name" value="DME/ROS1"/>
</dbReference>
<feature type="compositionally biased region" description="Polar residues" evidence="3">
    <location>
        <begin position="1255"/>
        <end position="1264"/>
    </location>
</feature>
<dbReference type="SUPFAM" id="SSF46565">
    <property type="entry name" value="Chaperone J-domain"/>
    <property type="match status" value="1"/>
</dbReference>
<dbReference type="Gene3D" id="1.10.287.110">
    <property type="entry name" value="DnaJ domain"/>
    <property type="match status" value="1"/>
</dbReference>
<dbReference type="GO" id="GO:0035514">
    <property type="term" value="F:DNA demethylase activity"/>
    <property type="evidence" value="ECO:0007669"/>
    <property type="project" value="InterPro"/>
</dbReference>
<dbReference type="EMBL" id="JALJOS010000036">
    <property type="protein sequence ID" value="KAK9821664.1"/>
    <property type="molecule type" value="Genomic_DNA"/>
</dbReference>
<feature type="domain" description="J" evidence="4">
    <location>
        <begin position="694"/>
        <end position="765"/>
    </location>
</feature>
<feature type="compositionally biased region" description="Polar residues" evidence="3">
    <location>
        <begin position="1150"/>
        <end position="1159"/>
    </location>
</feature>
<feature type="compositionally biased region" description="Polar residues" evidence="3">
    <location>
        <begin position="204"/>
        <end position="215"/>
    </location>
</feature>
<reference evidence="5 6" key="1">
    <citation type="journal article" date="2024" name="Nat. Commun.">
        <title>Phylogenomics reveals the evolutionary origins of lichenization in chlorophyte algae.</title>
        <authorList>
            <person name="Puginier C."/>
            <person name="Libourel C."/>
            <person name="Otte J."/>
            <person name="Skaloud P."/>
            <person name="Haon M."/>
            <person name="Grisel S."/>
            <person name="Petersen M."/>
            <person name="Berrin J.G."/>
            <person name="Delaux P.M."/>
            <person name="Dal Grande F."/>
            <person name="Keller J."/>
        </authorList>
    </citation>
    <scope>NUCLEOTIDE SEQUENCE [LARGE SCALE GENOMIC DNA]</scope>
    <source>
        <strain evidence="5 6">SAG 2145</strain>
    </source>
</reference>
<protein>
    <recommendedName>
        <fullName evidence="4">J domain-containing protein</fullName>
    </recommendedName>
</protein>
<keyword evidence="2" id="KW-0408">Iron</keyword>
<feature type="region of interest" description="Disordered" evidence="3">
    <location>
        <begin position="1216"/>
        <end position="1266"/>
    </location>
</feature>
<evidence type="ECO:0000256" key="1">
    <source>
        <dbReference type="ARBA" id="ARBA00022723"/>
    </source>
</evidence>
<dbReference type="SMART" id="SM00525">
    <property type="entry name" value="FES"/>
    <property type="match status" value="1"/>
</dbReference>
<feature type="region of interest" description="Disordered" evidence="3">
    <location>
        <begin position="400"/>
        <end position="438"/>
    </location>
</feature>
<dbReference type="InterPro" id="IPR011257">
    <property type="entry name" value="DNA_glycosylase"/>
</dbReference>
<dbReference type="PANTHER" id="PTHR46213:SF13">
    <property type="entry name" value="DEMETER-LIKE PROTEIN 2-RELATED"/>
    <property type="match status" value="1"/>
</dbReference>
<evidence type="ECO:0000313" key="6">
    <source>
        <dbReference type="Proteomes" id="UP001438707"/>
    </source>
</evidence>
<feature type="region of interest" description="Disordered" evidence="3">
    <location>
        <begin position="199"/>
        <end position="218"/>
    </location>
</feature>
<feature type="compositionally biased region" description="Low complexity" evidence="3">
    <location>
        <begin position="407"/>
        <end position="423"/>
    </location>
</feature>
<dbReference type="InterPro" id="IPR001623">
    <property type="entry name" value="DnaJ_domain"/>
</dbReference>
<organism evidence="5 6">
    <name type="scientific">Apatococcus lobatus</name>
    <dbReference type="NCBI Taxonomy" id="904363"/>
    <lineage>
        <taxon>Eukaryota</taxon>
        <taxon>Viridiplantae</taxon>
        <taxon>Chlorophyta</taxon>
        <taxon>core chlorophytes</taxon>
        <taxon>Trebouxiophyceae</taxon>
        <taxon>Chlorellales</taxon>
        <taxon>Chlorellaceae</taxon>
        <taxon>Apatococcus</taxon>
    </lineage>
</organism>
<feature type="region of interest" description="Disordered" evidence="3">
    <location>
        <begin position="894"/>
        <end position="942"/>
    </location>
</feature>
<dbReference type="PROSITE" id="PS50076">
    <property type="entry name" value="DNAJ_2"/>
    <property type="match status" value="1"/>
</dbReference>
<keyword evidence="1" id="KW-0479">Metal-binding</keyword>
<dbReference type="PANTHER" id="PTHR46213">
    <property type="entry name" value="TRANSCRIPTIONAL ACTIVATOR DEMETER"/>
    <property type="match status" value="1"/>
</dbReference>
<dbReference type="Pfam" id="PF15628">
    <property type="entry name" value="RRM_DME"/>
    <property type="match status" value="1"/>
</dbReference>
<feature type="compositionally biased region" description="Polar residues" evidence="3">
    <location>
        <begin position="1488"/>
        <end position="1500"/>
    </location>
</feature>
<feature type="region of interest" description="Disordered" evidence="3">
    <location>
        <begin position="1370"/>
        <end position="1421"/>
    </location>
</feature>
<dbReference type="SUPFAM" id="SSF48150">
    <property type="entry name" value="DNA-glycosylase"/>
    <property type="match status" value="2"/>
</dbReference>
<evidence type="ECO:0000256" key="3">
    <source>
        <dbReference type="SAM" id="MobiDB-lite"/>
    </source>
</evidence>
<dbReference type="GO" id="GO:0046872">
    <property type="term" value="F:metal ion binding"/>
    <property type="evidence" value="ECO:0007669"/>
    <property type="project" value="UniProtKB-KW"/>
</dbReference>
<feature type="compositionally biased region" description="Polar residues" evidence="3">
    <location>
        <begin position="251"/>
        <end position="264"/>
    </location>
</feature>
<feature type="region of interest" description="Disordered" evidence="3">
    <location>
        <begin position="340"/>
        <end position="365"/>
    </location>
</feature>
<sequence>MRAIWLRSRLDAPGWVYSNEITSIVASEPNGFGVLYLDQPRFSCCSRCQAERKRPRILQNGALTLIVHGANEQLQWAQRTAWFCDNMRGILGDRTMTGRWGGSVLDSVIGAFLTQNASDVLSSKAWMTLQSRFPATTSLQQGPADGWDPQDRQDIIDWHAVRTSPTEQVADAIRCRGMHNNLAKRIQALLELLHMADPEHRSDSQGQMGQPQDNPISVLAAKSGDSSINASTRQVTRPNAFSNLISNSEACSQSDQPLTGSDNCNPAAEHLPHQHGMYSPREQDRRAASQAAQHKYAEKNPSAILRSMKGSYAGPSQYTSMAGHHISSGKASAEVMPTPLTPARTQADGQQSAPEPDIPWDIPRDHLLPDRVSTELSESCTPTAGCDVVKMQPEGCLHESADARQTARPSFSSPSAAGSVPAALKVQPNRDQAASSPARRYSANLVDAEHIRPEPCRPIKKPTSMSLDWLLHEDVTDEVAKTYLMEIAGLGRKSVACIMLLSLQRKDFPVDTNVGRICARLGWIPIEAAQALENMDEYAPEPEVHKYLHSRLMALSISSLYELHYQMITLGKVICTKVKPNCSACTLQTHCEYALSGGERWHSPAVLHSYRTGATDIEDAMLKGLDATPHKGIHVSERKDAHQAAEKPFLESSTHLPLEDLIAAILRRGLRLDKAIALVAHVGAGSDALRALDAALAVLGLTRQSSLAHDSFSQDAADGQISRCFRRISRRIHPDKCPHQHAMEAFDRLQQAQAYALEQLEHFMPKQDPSTMPDVAKSSGSVAPCTSSPRRLLRMAHILGSDLLQQLPKQLHELLPPSPGEVLAVRMPPSALQPACGAPASCFVLSGDSQHQQAHGASSRLHEGALHAHPFVTNRSATAPSLQHLQPDISSPAAAADQPLAQEGSQGVEQVPASPWHGLQQRPGKIDITDVEPDTPEGYAITSSEHSAGIGLYQHPSSVASSSCNSRNATGDVDAAPLQATTAASTSAHVSLDAISAEGTPAACHHLVSGWSQRAGSAVQAQHETLPASTNPSTLAVLALCDGLHPSSGHSQVMQNLSGWGSPPSHIHAGIRISGSMQQNRPWDKQPGLPSAHLPDEQYPTPPYFQPGVEQAVSYGHGTQHAPSVKHPVAPSCAVGSKPAVASDNETDTWHQQSAASDNTLRHQPWSTLKKRPAQPVAGLSPVSFDVRSLENHHHSPASAGPVLQTGAMPSELLESMEPEPGVAPSSLDNTAHASSDSASAAIPHEPNSGGGQSGQLDNAFSKSAHNDLPEVPEGVRFVLLIPCRAALHNRFPLNGTYFQTNEMFLLEATVQRPLLMPEKVWSDLPQRAVYFGSAASAICRGMRRAEVAALFASRCLCIRGINTRSGCPTELPEWLKPSPASPTPRKRRTSQPAVAEPASLHLPGPCSPTHIRTPPQPPLAPLQSPLVSCDPSPIAPVPQHQAVPVTMGSNMDSGAAALETDGVGYWSYSPELSSTKRPSPKAEARPLSQQPSCGLTKSKGTSKRSLEKVEWCVCGAQHMGANKKKLLANPIVLYDDAEPGEGGVVCVWCTAYGSQ</sequence>
<evidence type="ECO:0000313" key="5">
    <source>
        <dbReference type="EMBL" id="KAK9821664.1"/>
    </source>
</evidence>